<dbReference type="EMBL" id="LN890656">
    <property type="protein sequence ID" value="CUS05818.1"/>
    <property type="molecule type" value="Genomic_DNA"/>
</dbReference>
<organism evidence="1 2">
    <name type="scientific">Candidatus Promineifilum breve</name>
    <dbReference type="NCBI Taxonomy" id="1806508"/>
    <lineage>
        <taxon>Bacteria</taxon>
        <taxon>Bacillati</taxon>
        <taxon>Chloroflexota</taxon>
        <taxon>Ardenticatenia</taxon>
        <taxon>Candidatus Promineifilales</taxon>
        <taxon>Candidatus Promineifilaceae</taxon>
        <taxon>Candidatus Promineifilum</taxon>
    </lineage>
</organism>
<name>A0A160T8R2_9CHLR</name>
<proteinExistence type="predicted"/>
<keyword evidence="2" id="KW-1185">Reference proteome</keyword>
<gene>
    <name evidence="1" type="ORF">CFX0092_B0284</name>
</gene>
<dbReference type="KEGG" id="pbf:CFX0092_B0284"/>
<reference evidence="1" key="1">
    <citation type="submission" date="2016-01" db="EMBL/GenBank/DDBJ databases">
        <authorList>
            <person name="Mcilroy J.S."/>
            <person name="Karst M S."/>
            <person name="Albertsen M."/>
        </authorList>
    </citation>
    <scope>NUCLEOTIDE SEQUENCE</scope>
    <source>
        <strain evidence="1">Cfx-K</strain>
    </source>
</reference>
<evidence type="ECO:0000313" key="2">
    <source>
        <dbReference type="Proteomes" id="UP000215027"/>
    </source>
</evidence>
<sequence>MKSQQKYELGIRNYELRMKNALLIPNS</sequence>
<evidence type="ECO:0000313" key="1">
    <source>
        <dbReference type="EMBL" id="CUS05818.1"/>
    </source>
</evidence>
<dbReference type="Proteomes" id="UP000215027">
    <property type="component" value="Chromosome II"/>
</dbReference>
<protein>
    <submittedName>
        <fullName evidence="1">Uncharacterized protein</fullName>
    </submittedName>
</protein>
<dbReference type="AlphaFoldDB" id="A0A160T8R2"/>
<accession>A0A160T8R2</accession>